<feature type="transmembrane region" description="Helical" evidence="1">
    <location>
        <begin position="104"/>
        <end position="127"/>
    </location>
</feature>
<comment type="caution">
    <text evidence="3">The sequence shown here is derived from an EMBL/GenBank/DDBJ whole genome shotgun (WGS) entry which is preliminary data.</text>
</comment>
<organism evidence="3 4">
    <name type="scientific">Romboutsia faecis</name>
    <dbReference type="NCBI Taxonomy" id="2764597"/>
    <lineage>
        <taxon>Bacteria</taxon>
        <taxon>Bacillati</taxon>
        <taxon>Bacillota</taxon>
        <taxon>Clostridia</taxon>
        <taxon>Peptostreptococcales</taxon>
        <taxon>Peptostreptococcaceae</taxon>
        <taxon>Romboutsia</taxon>
    </lineage>
</organism>
<keyword evidence="1" id="KW-1133">Transmembrane helix</keyword>
<reference evidence="3 4" key="1">
    <citation type="submission" date="2020-08" db="EMBL/GenBank/DDBJ databases">
        <authorList>
            <person name="Liu C."/>
            <person name="Sun Q."/>
        </authorList>
    </citation>
    <scope>NUCLEOTIDE SEQUENCE [LARGE SCALE GENOMIC DNA]</scope>
    <source>
        <strain evidence="3 4">NSJ-18</strain>
    </source>
</reference>
<evidence type="ECO:0000259" key="2">
    <source>
        <dbReference type="Pfam" id="PF04892"/>
    </source>
</evidence>
<dbReference type="RefSeq" id="WP_153972358.1">
    <property type="nucleotide sequence ID" value="NZ_JACRWE010000006.1"/>
</dbReference>
<dbReference type="Pfam" id="PF04892">
    <property type="entry name" value="VanZ"/>
    <property type="match status" value="1"/>
</dbReference>
<keyword evidence="4" id="KW-1185">Reference proteome</keyword>
<keyword evidence="1" id="KW-0812">Transmembrane</keyword>
<feature type="transmembrane region" description="Helical" evidence="1">
    <location>
        <begin position="21"/>
        <end position="43"/>
    </location>
</feature>
<dbReference type="PANTHER" id="PTHR36834">
    <property type="entry name" value="MEMBRANE PROTEIN-RELATED"/>
    <property type="match status" value="1"/>
</dbReference>
<name>A0ABR7JRZ8_9FIRM</name>
<feature type="domain" description="VanZ-like" evidence="2">
    <location>
        <begin position="27"/>
        <end position="150"/>
    </location>
</feature>
<evidence type="ECO:0000313" key="3">
    <source>
        <dbReference type="EMBL" id="MBC5997692.1"/>
    </source>
</evidence>
<protein>
    <submittedName>
        <fullName evidence="3">VanZ family protein</fullName>
    </submittedName>
</protein>
<accession>A0ABR7JRZ8</accession>
<dbReference type="EMBL" id="JACRWE010000006">
    <property type="protein sequence ID" value="MBC5997692.1"/>
    <property type="molecule type" value="Genomic_DNA"/>
</dbReference>
<feature type="transmembrane region" description="Helical" evidence="1">
    <location>
        <begin position="78"/>
        <end position="97"/>
    </location>
</feature>
<dbReference type="InterPro" id="IPR006976">
    <property type="entry name" value="VanZ-like"/>
</dbReference>
<evidence type="ECO:0000313" key="4">
    <source>
        <dbReference type="Proteomes" id="UP000609849"/>
    </source>
</evidence>
<keyword evidence="1" id="KW-0472">Membrane</keyword>
<feature type="transmembrane region" description="Helical" evidence="1">
    <location>
        <begin position="133"/>
        <end position="150"/>
    </location>
</feature>
<sequence>MSEVKFTNKSNIRNKINIVKCIGNLIFLVYIVVVLSITHVLYIKPSDFTDMHMAPNLVPLVNTISDFMVSPQSVLRQVVLNIIFFMPFGFLFTMLYLKKNKKLLKVLIISLVFSTCIETLQFFVGRFMDIDDIIWNTSGAVIGSIIYFLINNLRCMKKLNM</sequence>
<dbReference type="Proteomes" id="UP000609849">
    <property type="component" value="Unassembled WGS sequence"/>
</dbReference>
<dbReference type="NCBIfam" id="NF037970">
    <property type="entry name" value="vanZ_1"/>
    <property type="match status" value="1"/>
</dbReference>
<evidence type="ECO:0000256" key="1">
    <source>
        <dbReference type="SAM" id="Phobius"/>
    </source>
</evidence>
<dbReference type="InterPro" id="IPR053150">
    <property type="entry name" value="Teicoplanin_resist-assoc"/>
</dbReference>
<proteinExistence type="predicted"/>
<dbReference type="PANTHER" id="PTHR36834:SF1">
    <property type="entry name" value="INTEGRAL MEMBRANE PROTEIN"/>
    <property type="match status" value="1"/>
</dbReference>
<gene>
    <name evidence="3" type="ORF">H8923_13040</name>
</gene>